<evidence type="ECO:0000313" key="1">
    <source>
        <dbReference type="EMBL" id="GEL94426.1"/>
    </source>
</evidence>
<dbReference type="RefSeq" id="WP_146842053.1">
    <property type="nucleotide sequence ID" value="NZ_BJWG01000003.1"/>
</dbReference>
<dbReference type="AlphaFoldDB" id="A0A511J8V6"/>
<dbReference type="EMBL" id="BJWG01000003">
    <property type="protein sequence ID" value="GEL94426.1"/>
    <property type="molecule type" value="Genomic_DNA"/>
</dbReference>
<reference evidence="1 2" key="1">
    <citation type="submission" date="2019-07" db="EMBL/GenBank/DDBJ databases">
        <title>Whole genome shotgun sequence of Cellulomonas composti NBRC 100758.</title>
        <authorList>
            <person name="Hosoyama A."/>
            <person name="Uohara A."/>
            <person name="Ohji S."/>
            <person name="Ichikawa N."/>
        </authorList>
    </citation>
    <scope>NUCLEOTIDE SEQUENCE [LARGE SCALE GENOMIC DNA]</scope>
    <source>
        <strain evidence="1 2">NBRC 100758</strain>
    </source>
</reference>
<evidence type="ECO:0000313" key="2">
    <source>
        <dbReference type="Proteomes" id="UP000321720"/>
    </source>
</evidence>
<dbReference type="Proteomes" id="UP000321720">
    <property type="component" value="Unassembled WGS sequence"/>
</dbReference>
<dbReference type="OrthoDB" id="9776021at2"/>
<protein>
    <submittedName>
        <fullName evidence="1">Uncharacterized protein</fullName>
    </submittedName>
</protein>
<sequence>MITDRPQVITSEVGFEFDDERVLQEVTRMLGDLPTGQRLPTYTFPFTLSDAALGPDRGIVDELLASGYSTVMRLPLRAGVDRAEVEQHLQDNLAPQLMLFLRSLEELHLSGTANDFVAFVTRETKQDGVEQVLLEADGTSTEWLVYTRQLPVERDLVDPMGEGWKQVHAVGTAVAVPLGADETVHTERTYPLHVYFPTEEEGGFAFIAHADWALHLDRRQLSNAPEAVPYNDLLTAAVVELICDVVAPDLAIRLDDPTATAAVLTPRGTSAGFGARLHKALLAALPRVPFVPTVGGHALQPAQVDLLNSACPDVHEFHALADVRSHPALVLPDIEADVLTRAFIRELGTLGPGDRALDLTDTLRMLRPPTPESAPEFYGHLVAWSEHTGRSEFIRSLKAIPCVLTQYAQVMTPVSRVYFPRTDDNIPDDLPLPIAVIPDDAVLRSLLKDAGVSEFDWRTIIPGYLVPLLTDPQQDPDERERALNALRAYVLRVQRAGDASLREAVAAVLVPARDASGTQRALVPAGQVYFGADWDSSGRAEKIYGAFGATEFLDAPVPADEQELTQEQTFWEFLSVDHNPRVMEATAGGPYAYSTTALWEHPHRDAPGWAAWLALDEVQGALPCPQNHPQSQRLSASFALDRFDELVEAGDPDRLQHLWDALAQDWGHRYERATTAVFRCVHGSHSGERNRLVPSLLWHQLTTGQWVPAHLGAQRVQVAPGSAWRAANQTPRHVSRRVPTLPDAMVHGPGSRLVNELGVIDAARLDADELFDLLRALAAEGEAGEPEGELVKAAQWAARQLDEVLRTRQVPAPDDPLPLLSVRDGQRLFVSDPLVVRDRC</sequence>
<organism evidence="1 2">
    <name type="scientific">Cellulomonas composti</name>
    <dbReference type="NCBI Taxonomy" id="266130"/>
    <lineage>
        <taxon>Bacteria</taxon>
        <taxon>Bacillati</taxon>
        <taxon>Actinomycetota</taxon>
        <taxon>Actinomycetes</taxon>
        <taxon>Micrococcales</taxon>
        <taxon>Cellulomonadaceae</taxon>
        <taxon>Cellulomonas</taxon>
    </lineage>
</organism>
<proteinExistence type="predicted"/>
<gene>
    <name evidence="1" type="ORF">CCO02nite_10840</name>
</gene>
<name>A0A511J8V6_9CELL</name>
<comment type="caution">
    <text evidence="1">The sequence shown here is derived from an EMBL/GenBank/DDBJ whole genome shotgun (WGS) entry which is preliminary data.</text>
</comment>
<keyword evidence="2" id="KW-1185">Reference proteome</keyword>
<accession>A0A511J8V6</accession>